<dbReference type="Proteomes" id="UP001652700">
    <property type="component" value="Unplaced"/>
</dbReference>
<gene>
    <name evidence="15" type="primary">LOC114330320</name>
</gene>
<evidence type="ECO:0000256" key="2">
    <source>
        <dbReference type="ARBA" id="ARBA00004673"/>
    </source>
</evidence>
<evidence type="ECO:0000256" key="9">
    <source>
        <dbReference type="ARBA" id="ARBA00023128"/>
    </source>
</evidence>
<evidence type="ECO:0000256" key="12">
    <source>
        <dbReference type="SAM" id="Phobius"/>
    </source>
</evidence>
<dbReference type="SUPFAM" id="SSF81427">
    <property type="entry name" value="Mitochondrial cytochrome c oxidase subunit VIIc (aka VIIIa)"/>
    <property type="match status" value="1"/>
</dbReference>
<dbReference type="AlphaFoldDB" id="A0A6P7FHA0"/>
<comment type="pathway">
    <text evidence="2">Energy metabolism; oxidative phosphorylation.</text>
</comment>
<keyword evidence="8 12" id="KW-1133">Transmembrane helix</keyword>
<keyword evidence="14" id="KW-1185">Reference proteome</keyword>
<dbReference type="RefSeq" id="XP_028135444.1">
    <property type="nucleotide sequence ID" value="XM_028279643.1"/>
</dbReference>
<dbReference type="KEGG" id="dvv:114330320"/>
<evidence type="ECO:0000256" key="7">
    <source>
        <dbReference type="ARBA" id="ARBA00022946"/>
    </source>
</evidence>
<dbReference type="PANTHER" id="PTHR13313">
    <property type="entry name" value="CYTOCHROME C OXIDASE SUBUNIT VIIC"/>
    <property type="match status" value="1"/>
</dbReference>
<proteinExistence type="inferred from homology"/>
<accession>A0A6P7FHA0</accession>
<dbReference type="GeneID" id="114330320"/>
<keyword evidence="9" id="KW-0496">Mitochondrion</keyword>
<dbReference type="GO" id="GO:0005743">
    <property type="term" value="C:mitochondrial inner membrane"/>
    <property type="evidence" value="ECO:0007669"/>
    <property type="project" value="UniProtKB-SubCell"/>
</dbReference>
<organism evidence="15">
    <name type="scientific">Diabrotica virgifera virgifera</name>
    <name type="common">western corn rootworm</name>
    <dbReference type="NCBI Taxonomy" id="50390"/>
    <lineage>
        <taxon>Eukaryota</taxon>
        <taxon>Metazoa</taxon>
        <taxon>Ecdysozoa</taxon>
        <taxon>Arthropoda</taxon>
        <taxon>Hexapoda</taxon>
        <taxon>Insecta</taxon>
        <taxon>Pterygota</taxon>
        <taxon>Neoptera</taxon>
        <taxon>Endopterygota</taxon>
        <taxon>Coleoptera</taxon>
        <taxon>Polyphaga</taxon>
        <taxon>Cucujiformia</taxon>
        <taxon>Chrysomeloidea</taxon>
        <taxon>Chrysomelidae</taxon>
        <taxon>Galerucinae</taxon>
        <taxon>Diabroticina</taxon>
        <taxon>Diabroticites</taxon>
        <taxon>Diabrotica</taxon>
    </lineage>
</organism>
<dbReference type="GO" id="GO:0045277">
    <property type="term" value="C:respiratory chain complex IV"/>
    <property type="evidence" value="ECO:0007669"/>
    <property type="project" value="InterPro"/>
</dbReference>
<reference evidence="15" key="1">
    <citation type="submission" date="2025-04" db="UniProtKB">
        <authorList>
            <consortium name="RefSeq"/>
        </authorList>
    </citation>
    <scope>IDENTIFICATION</scope>
    <source>
        <tissue evidence="15">Whole insect</tissue>
    </source>
</reference>
<evidence type="ECO:0000256" key="10">
    <source>
        <dbReference type="ARBA" id="ARBA00023136"/>
    </source>
</evidence>
<dbReference type="CTD" id="1350"/>
<evidence type="ECO:0000256" key="4">
    <source>
        <dbReference type="ARBA" id="ARBA00017004"/>
    </source>
</evidence>
<keyword evidence="10 12" id="KW-0472">Membrane</keyword>
<dbReference type="EnsemblMetazoa" id="XM_050654419.1">
    <property type="protein sequence ID" value="XP_050510376.1"/>
    <property type="gene ID" value="LOC114330320"/>
</dbReference>
<dbReference type="FunFam" id="4.10.49.10:FF:000001">
    <property type="entry name" value="Cytochrome c oxidase subunit 7C"/>
    <property type="match status" value="1"/>
</dbReference>
<name>A0A6P7FHA0_DIAVI</name>
<dbReference type="GO" id="GO:0006123">
    <property type="term" value="P:mitochondrial electron transport, cytochrome c to oxygen"/>
    <property type="evidence" value="ECO:0007669"/>
    <property type="project" value="InterPro"/>
</dbReference>
<protein>
    <recommendedName>
        <fullName evidence="4">Cytochrome c oxidase subunit 7C, mitochondrial</fullName>
    </recommendedName>
    <alternativeName>
        <fullName evidence="11">Cytochrome c oxidase polypeptide VIIc</fullName>
    </alternativeName>
</protein>
<dbReference type="InParanoid" id="A0A6P7FHA0"/>
<evidence type="ECO:0000313" key="14">
    <source>
        <dbReference type="Proteomes" id="UP001652700"/>
    </source>
</evidence>
<evidence type="ECO:0000256" key="6">
    <source>
        <dbReference type="ARBA" id="ARBA00022792"/>
    </source>
</evidence>
<dbReference type="UniPathway" id="UPA00705"/>
<dbReference type="OrthoDB" id="9974841at2759"/>
<dbReference type="FunCoup" id="A0A6P7FHA0">
    <property type="interactions" value="1119"/>
</dbReference>
<dbReference type="RefSeq" id="XP_050510376.1">
    <property type="nucleotide sequence ID" value="XM_050654419.1"/>
</dbReference>
<keyword evidence="6" id="KW-0999">Mitochondrion inner membrane</keyword>
<evidence type="ECO:0000256" key="5">
    <source>
        <dbReference type="ARBA" id="ARBA00022692"/>
    </source>
</evidence>
<evidence type="ECO:0000256" key="1">
    <source>
        <dbReference type="ARBA" id="ARBA00004434"/>
    </source>
</evidence>
<evidence type="ECO:0000313" key="13">
    <source>
        <dbReference type="EnsemblMetazoa" id="XP_050510376.1"/>
    </source>
</evidence>
<evidence type="ECO:0000313" key="15">
    <source>
        <dbReference type="RefSeq" id="XP_028135444.1"/>
    </source>
</evidence>
<dbReference type="Pfam" id="PF02935">
    <property type="entry name" value="COX7C"/>
    <property type="match status" value="1"/>
</dbReference>
<feature type="transmembrane region" description="Helical" evidence="12">
    <location>
        <begin position="42"/>
        <end position="61"/>
    </location>
</feature>
<evidence type="ECO:0000256" key="11">
    <source>
        <dbReference type="ARBA" id="ARBA00031140"/>
    </source>
</evidence>
<dbReference type="InterPro" id="IPR004202">
    <property type="entry name" value="COX7C/Cox8"/>
</dbReference>
<comment type="similarity">
    <text evidence="3">Belongs to the cytochrome c oxidase VIIc family.</text>
</comment>
<evidence type="ECO:0000256" key="8">
    <source>
        <dbReference type="ARBA" id="ARBA00022989"/>
    </source>
</evidence>
<sequence length="68" mass="7480">MIGKSNLLVRQMVRNAIVRASHDHGGVPGVNLPFDINNRFKLTAMMIAFFGSGFGAPFLIVRHQLTKA</sequence>
<evidence type="ECO:0000256" key="3">
    <source>
        <dbReference type="ARBA" id="ARBA00010514"/>
    </source>
</evidence>
<keyword evidence="7" id="KW-0809">Transit peptide</keyword>
<dbReference type="CDD" id="cd00929">
    <property type="entry name" value="Cyt_c_Oxidase_VIIc"/>
    <property type="match status" value="1"/>
</dbReference>
<comment type="subcellular location">
    <subcellularLocation>
        <location evidence="1">Mitochondrion inner membrane</location>
        <topology evidence="1">Single-pass membrane protein</topology>
    </subcellularLocation>
</comment>
<keyword evidence="5 12" id="KW-0812">Transmembrane</keyword>
<dbReference type="Gene3D" id="4.10.49.10">
    <property type="entry name" value="Cytochrome c oxidase subunit VIIc"/>
    <property type="match status" value="1"/>
</dbReference>
<dbReference type="InterPro" id="IPR036636">
    <property type="entry name" value="COX7C/Cox8_sf"/>
</dbReference>
<dbReference type="PANTHER" id="PTHR13313:SF0">
    <property type="entry name" value="CYTOCHROME C OXIDASE SUBUNIT 7C, MITOCHONDRIAL"/>
    <property type="match status" value="1"/>
</dbReference>
<reference evidence="13" key="2">
    <citation type="submission" date="2025-05" db="UniProtKB">
        <authorList>
            <consortium name="EnsemblMetazoa"/>
        </authorList>
    </citation>
    <scope>IDENTIFICATION</scope>
</reference>